<comment type="caution">
    <text evidence="3">The sequence shown here is derived from an EMBL/GenBank/DDBJ whole genome shotgun (WGS) entry which is preliminary data.</text>
</comment>
<organism evidence="3 4">
    <name type="scientific">Methylomonas subterranea</name>
    <dbReference type="NCBI Taxonomy" id="2952225"/>
    <lineage>
        <taxon>Bacteria</taxon>
        <taxon>Pseudomonadati</taxon>
        <taxon>Pseudomonadota</taxon>
        <taxon>Gammaproteobacteria</taxon>
        <taxon>Methylococcales</taxon>
        <taxon>Methylococcaceae</taxon>
        <taxon>Methylomonas</taxon>
    </lineage>
</organism>
<feature type="transmembrane region" description="Helical" evidence="1">
    <location>
        <begin position="83"/>
        <end position="106"/>
    </location>
</feature>
<evidence type="ECO:0000313" key="3">
    <source>
        <dbReference type="EMBL" id="MCQ8106362.1"/>
    </source>
</evidence>
<dbReference type="Proteomes" id="UP001524499">
    <property type="component" value="Unassembled WGS sequence"/>
</dbReference>
<dbReference type="Pfam" id="PF13386">
    <property type="entry name" value="DsbD_2"/>
    <property type="match status" value="1"/>
</dbReference>
<feature type="domain" description="Urease accessory protein UreH-like transmembrane" evidence="2">
    <location>
        <begin position="40"/>
        <end position="239"/>
    </location>
</feature>
<reference evidence="3 4" key="1">
    <citation type="submission" date="2022-07" db="EMBL/GenBank/DDBJ databases">
        <title>Methylomonas rivi sp. nov., Methylomonas rosea sp. nov., Methylomonas aureus sp. nov. and Methylomonas subterranea sp. nov., four novel methanotrophs isolated from a freshwater creek and the deep terrestrial subsurface.</title>
        <authorList>
            <person name="Abin C."/>
            <person name="Sankaranarayanan K."/>
            <person name="Garner C."/>
            <person name="Sindelar R."/>
            <person name="Kotary K."/>
            <person name="Garner R."/>
            <person name="Barclay S."/>
            <person name="Lawson P."/>
            <person name="Krumholz L."/>
        </authorList>
    </citation>
    <scope>NUCLEOTIDE SEQUENCE [LARGE SCALE GENOMIC DNA]</scope>
    <source>
        <strain evidence="3 4">SURF-2</strain>
    </source>
</reference>
<accession>A0ABT1TLL0</accession>
<dbReference type="RefSeq" id="WP_256604470.1">
    <property type="nucleotide sequence ID" value="NZ_JANIBJ010000063.1"/>
</dbReference>
<evidence type="ECO:0000256" key="1">
    <source>
        <dbReference type="SAM" id="Phobius"/>
    </source>
</evidence>
<dbReference type="EMBL" id="JANIBJ010000063">
    <property type="protein sequence ID" value="MCQ8106362.1"/>
    <property type="molecule type" value="Genomic_DNA"/>
</dbReference>
<evidence type="ECO:0000259" key="2">
    <source>
        <dbReference type="Pfam" id="PF13386"/>
    </source>
</evidence>
<feature type="transmembrane region" description="Helical" evidence="1">
    <location>
        <begin position="227"/>
        <end position="249"/>
    </location>
</feature>
<keyword evidence="1" id="KW-0472">Membrane</keyword>
<protein>
    <submittedName>
        <fullName evidence="3">Sulfite exporter TauE/SafE family protein</fullName>
    </submittedName>
</protein>
<keyword evidence="1" id="KW-0812">Transmembrane</keyword>
<feature type="transmembrane region" description="Helical" evidence="1">
    <location>
        <begin position="194"/>
        <end position="215"/>
    </location>
</feature>
<feature type="transmembrane region" description="Helical" evidence="1">
    <location>
        <begin position="39"/>
        <end position="63"/>
    </location>
</feature>
<feature type="transmembrane region" description="Helical" evidence="1">
    <location>
        <begin position="112"/>
        <end position="138"/>
    </location>
</feature>
<proteinExistence type="predicted"/>
<dbReference type="PANTHER" id="PTHR42208">
    <property type="entry name" value="HEAVY METAL TRANSPORTER-RELATED"/>
    <property type="match status" value="1"/>
</dbReference>
<feature type="transmembrane region" description="Helical" evidence="1">
    <location>
        <begin position="159"/>
        <end position="182"/>
    </location>
</feature>
<gene>
    <name evidence="3" type="ORF">NP590_19820</name>
</gene>
<dbReference type="InterPro" id="IPR039447">
    <property type="entry name" value="UreH-like_TM_dom"/>
</dbReference>
<dbReference type="PANTHER" id="PTHR42208:SF1">
    <property type="entry name" value="HEAVY METAL TRANSPORTER"/>
    <property type="match status" value="1"/>
</dbReference>
<name>A0ABT1TLL0_9GAMM</name>
<evidence type="ECO:0000313" key="4">
    <source>
        <dbReference type="Proteomes" id="UP001524499"/>
    </source>
</evidence>
<keyword evidence="4" id="KW-1185">Reference proteome</keyword>
<feature type="transmembrane region" description="Helical" evidence="1">
    <location>
        <begin position="269"/>
        <end position="288"/>
    </location>
</feature>
<sequence length="291" mass="30736">MEHSMEGMDHSAHLAAVHGDHAMHGMAEIAAASGFDYSLAFVAGFLGSGHCLGMCGALVSGYFMKAGKNKSYLPYFAYQFSRISVYTVVGVLAAALGVVLVSSGLFGKLQSVLQMLIGSVVIFLALGILGWIPFQGSVRLIPLQALRKGFATASRKGPVLGAMIAGLLNGLMPCPLTFAMAVKATSATSLAEGGALMLAFGAGTLPMMLFISVAFGKMSAKLRGLMLKAAALIMIFMGLNTIHKGLSFYLDEDFRHSTFLLMIKAKLDAFDVFIGEILDFIAGMINVIQAM</sequence>
<keyword evidence="1" id="KW-1133">Transmembrane helix</keyword>